<gene>
    <name evidence="1" type="ORF">D7V64_12595</name>
</gene>
<accession>A0A3A8G9T0</accession>
<protein>
    <submittedName>
        <fullName evidence="1">Uncharacterized protein</fullName>
    </submittedName>
</protein>
<dbReference type="EMBL" id="RAXZ01000019">
    <property type="protein sequence ID" value="RKG50521.1"/>
    <property type="molecule type" value="Genomic_DNA"/>
</dbReference>
<dbReference type="AlphaFoldDB" id="A0A3A8G9T0"/>
<dbReference type="Pfam" id="PF13289">
    <property type="entry name" value="SIR2_2"/>
    <property type="match status" value="1"/>
</dbReference>
<dbReference type="Proteomes" id="UP000281084">
    <property type="component" value="Unassembled WGS sequence"/>
</dbReference>
<organism evidence="1 2">
    <name type="scientific">Acinetobacter cumulans</name>
    <dbReference type="NCBI Taxonomy" id="2136182"/>
    <lineage>
        <taxon>Bacteria</taxon>
        <taxon>Pseudomonadati</taxon>
        <taxon>Pseudomonadota</taxon>
        <taxon>Gammaproteobacteria</taxon>
        <taxon>Moraxellales</taxon>
        <taxon>Moraxellaceae</taxon>
        <taxon>Acinetobacter</taxon>
    </lineage>
</organism>
<proteinExistence type="predicted"/>
<evidence type="ECO:0000313" key="1">
    <source>
        <dbReference type="EMBL" id="RKG50521.1"/>
    </source>
</evidence>
<reference evidence="1 2" key="1">
    <citation type="submission" date="2018-09" db="EMBL/GenBank/DDBJ databases">
        <title>The draft genome of Acinetobacter spp. strains.</title>
        <authorList>
            <person name="Qin J."/>
            <person name="Feng Y."/>
            <person name="Zong Z."/>
        </authorList>
    </citation>
    <scope>NUCLEOTIDE SEQUENCE [LARGE SCALE GENOMIC DNA]</scope>
    <source>
        <strain evidence="1 2">WCHAc060002</strain>
    </source>
</reference>
<name>A0A3A8G9T0_9GAMM</name>
<comment type="caution">
    <text evidence="1">The sequence shown here is derived from an EMBL/GenBank/DDBJ whole genome shotgun (WGS) entry which is preliminary data.</text>
</comment>
<dbReference type="RefSeq" id="WP_120367907.1">
    <property type="nucleotide sequence ID" value="NZ_RAXZ01000019.1"/>
</dbReference>
<sequence length="505" mass="59070">MYKGLIIQPFIIEKMNIDEILKEFNYHIDLDNYRNIILVLKKIIEHYFEVNGIEFITIDGRFLPFDYYLKTKSLNDIEAPTLVSLVTSASPKLIHNIINNFYQHQHSIDPKPKSLIIISLLDNSEIEKTIRNKEIGHSIQILGKSFFNKIISSDLKFTKNLIQNFDSLKFKEIISNKNDKMWREDRDKIIADLISKYKSGNFSLLLGAGISCDANLPSWEQLISSLLVKSFSEHQDINEQKYDEITIERVANQFKKNQFNSALLSARYLKKSLTRNNETNENFKNIIHEVLYKSKPIKRDSKLIEIIGRLCIPTRMRAHIDSIITYNFDDLIEQKLNLLNLKFHVIANSLESYSIQEIPIYHVHGFIPEDLEKYQNVNNEIVFSEDGYHKIYSDPYHWSNLVQLTHLREKSCLMIGLSLDDPNIRRLMDIVSNPSLPPRHYALLQRVKLENLTPEQPTSSETALAFNFLKSHHHLQESIFRDLGVNIIWYEEYSDIPDILEMLLN</sequence>
<evidence type="ECO:0000313" key="2">
    <source>
        <dbReference type="Proteomes" id="UP000281084"/>
    </source>
</evidence>